<evidence type="ECO:0000313" key="1">
    <source>
        <dbReference type="EMBL" id="AMW99885.1"/>
    </source>
</evidence>
<reference evidence="1 2" key="1">
    <citation type="journal article" date="2016" name="Genome Announc.">
        <title>Whole-Genome Sequence of Rummeliibacillus stabekisii Strain PP9 Isolated from Antarctic Soil.</title>
        <authorList>
            <person name="da Mota F.F."/>
            <person name="Vollu R.E."/>
            <person name="Jurelevicius D."/>
            <person name="Seldin L."/>
        </authorList>
    </citation>
    <scope>NUCLEOTIDE SEQUENCE [LARGE SCALE GENOMIC DNA]</scope>
    <source>
        <strain evidence="1 2">PP9</strain>
    </source>
</reference>
<dbReference type="OrthoDB" id="2736688at2"/>
<keyword evidence="2" id="KW-1185">Reference proteome</keyword>
<dbReference type="STRING" id="241244.ATY39_10785"/>
<protein>
    <submittedName>
        <fullName evidence="1">Uncharacterized protein</fullName>
    </submittedName>
</protein>
<organism evidence="1 2">
    <name type="scientific">Rummeliibacillus stabekisii</name>
    <dbReference type="NCBI Taxonomy" id="241244"/>
    <lineage>
        <taxon>Bacteria</taxon>
        <taxon>Bacillati</taxon>
        <taxon>Bacillota</taxon>
        <taxon>Bacilli</taxon>
        <taxon>Bacillales</taxon>
        <taxon>Caryophanaceae</taxon>
        <taxon>Rummeliibacillus</taxon>
    </lineage>
</organism>
<accession>A0A143HEI5</accession>
<proteinExistence type="predicted"/>
<gene>
    <name evidence="1" type="ORF">ATY39_10785</name>
</gene>
<dbReference type="KEGG" id="rst:ATY39_10785"/>
<name>A0A143HEI5_9BACL</name>
<evidence type="ECO:0000313" key="2">
    <source>
        <dbReference type="Proteomes" id="UP000076021"/>
    </source>
</evidence>
<dbReference type="EMBL" id="CP014806">
    <property type="protein sequence ID" value="AMW99885.1"/>
    <property type="molecule type" value="Genomic_DNA"/>
</dbReference>
<sequence>MQASTDSKILFCYNCETKTIFHHQDLQRHSYVESHCANCGWLEWQNRAVEREKDKWIIYNKEQGIGIEIVDIPETGEWERKSV</sequence>
<dbReference type="AlphaFoldDB" id="A0A143HEI5"/>
<dbReference type="Proteomes" id="UP000076021">
    <property type="component" value="Chromosome"/>
</dbReference>
<dbReference type="RefSeq" id="WP_066789665.1">
    <property type="nucleotide sequence ID" value="NZ_CP014806.1"/>
</dbReference>
<reference evidence="2" key="2">
    <citation type="submission" date="2016-03" db="EMBL/GenBank/DDBJ databases">
        <authorList>
            <person name="Ploux O."/>
        </authorList>
    </citation>
    <scope>NUCLEOTIDE SEQUENCE [LARGE SCALE GENOMIC DNA]</scope>
    <source>
        <strain evidence="2">PP9</strain>
    </source>
</reference>